<reference evidence="8" key="1">
    <citation type="journal article" date="2020" name="bioRxiv">
        <title>Chromosome-level reference genome of the European wasp spider Argiope bruennichi: a resource for studies on range expansion and evolutionary adaptation.</title>
        <authorList>
            <person name="Sheffer M.M."/>
            <person name="Hoppe A."/>
            <person name="Krehenwinkel H."/>
            <person name="Uhl G."/>
            <person name="Kuss A.W."/>
            <person name="Jensen L."/>
            <person name="Jensen C."/>
            <person name="Gillespie R.G."/>
            <person name="Hoff K.J."/>
            <person name="Prost S."/>
        </authorList>
    </citation>
    <scope>NUCLEOTIDE SEQUENCE</scope>
</reference>
<dbReference type="CDD" id="cd17112">
    <property type="entry name" value="RA_MRL_like"/>
    <property type="match status" value="1"/>
</dbReference>
<keyword evidence="9" id="KW-1185">Reference proteome</keyword>
<evidence type="ECO:0000256" key="5">
    <source>
        <dbReference type="PROSITE-ProRule" id="PRU00191"/>
    </source>
</evidence>
<evidence type="ECO:0000313" key="9">
    <source>
        <dbReference type="Proteomes" id="UP000807504"/>
    </source>
</evidence>
<organism evidence="8 9">
    <name type="scientific">Argiope bruennichi</name>
    <name type="common">Wasp spider</name>
    <name type="synonym">Aranea bruennichi</name>
    <dbReference type="NCBI Taxonomy" id="94029"/>
    <lineage>
        <taxon>Eukaryota</taxon>
        <taxon>Metazoa</taxon>
        <taxon>Ecdysozoa</taxon>
        <taxon>Arthropoda</taxon>
        <taxon>Chelicerata</taxon>
        <taxon>Arachnida</taxon>
        <taxon>Araneae</taxon>
        <taxon>Araneomorphae</taxon>
        <taxon>Entelegynae</taxon>
        <taxon>Araneoidea</taxon>
        <taxon>Araneidae</taxon>
        <taxon>Argiope</taxon>
    </lineage>
</organism>
<dbReference type="Pfam" id="PF08947">
    <property type="entry name" value="BPS"/>
    <property type="match status" value="1"/>
</dbReference>
<evidence type="ECO:0000256" key="2">
    <source>
        <dbReference type="ARBA" id="ARBA00006708"/>
    </source>
</evidence>
<dbReference type="InterPro" id="IPR000159">
    <property type="entry name" value="RA_dom"/>
</dbReference>
<dbReference type="PANTHER" id="PTHR11243:SF38">
    <property type="entry name" value="GROWTH FACTOR RECEPTOR-BOUND PROTEIN 14-LIKE ISOFORM X1"/>
    <property type="match status" value="1"/>
</dbReference>
<name>A0A8T0G0K7_ARGBR</name>
<dbReference type="InterPro" id="IPR011993">
    <property type="entry name" value="PH-like_dom_sf"/>
</dbReference>
<feature type="domain" description="SH2" evidence="6">
    <location>
        <begin position="420"/>
        <end position="516"/>
    </location>
</feature>
<proteinExistence type="inferred from homology"/>
<accession>A0A8T0G0K7</accession>
<dbReference type="GO" id="GO:0005737">
    <property type="term" value="C:cytoplasm"/>
    <property type="evidence" value="ECO:0007669"/>
    <property type="project" value="UniProtKB-SubCell"/>
</dbReference>
<dbReference type="SMART" id="SM00233">
    <property type="entry name" value="PH"/>
    <property type="match status" value="1"/>
</dbReference>
<dbReference type="SUPFAM" id="SSF55550">
    <property type="entry name" value="SH2 domain"/>
    <property type="match status" value="1"/>
</dbReference>
<dbReference type="InterPro" id="IPR029071">
    <property type="entry name" value="Ubiquitin-like_domsf"/>
</dbReference>
<evidence type="ECO:0000256" key="4">
    <source>
        <dbReference type="ARBA" id="ARBA00022999"/>
    </source>
</evidence>
<gene>
    <name evidence="8" type="ORF">HNY73_001197</name>
</gene>
<dbReference type="SMART" id="SM00252">
    <property type="entry name" value="SH2"/>
    <property type="match status" value="1"/>
</dbReference>
<dbReference type="PANTHER" id="PTHR11243">
    <property type="entry name" value="GROWTH FACTOR RECEPTOR-BOUND PROTEIN"/>
    <property type="match status" value="1"/>
</dbReference>
<dbReference type="InterPro" id="IPR039664">
    <property type="entry name" value="GRB/APBB1IP"/>
</dbReference>
<dbReference type="SUPFAM" id="SSF50729">
    <property type="entry name" value="PH domain-like"/>
    <property type="match status" value="1"/>
</dbReference>
<feature type="domain" description="Ras-associating" evidence="7">
    <location>
        <begin position="58"/>
        <end position="148"/>
    </location>
</feature>
<dbReference type="Proteomes" id="UP000807504">
    <property type="component" value="Unassembled WGS sequence"/>
</dbReference>
<evidence type="ECO:0000313" key="8">
    <source>
        <dbReference type="EMBL" id="KAF8796864.1"/>
    </source>
</evidence>
<reference evidence="8" key="2">
    <citation type="submission" date="2020-06" db="EMBL/GenBank/DDBJ databases">
        <authorList>
            <person name="Sheffer M."/>
        </authorList>
    </citation>
    <scope>NUCLEOTIDE SEQUENCE</scope>
</reference>
<dbReference type="SUPFAM" id="SSF54236">
    <property type="entry name" value="Ubiquitin-like"/>
    <property type="match status" value="1"/>
</dbReference>
<dbReference type="GO" id="GO:0007165">
    <property type="term" value="P:signal transduction"/>
    <property type="evidence" value="ECO:0007669"/>
    <property type="project" value="InterPro"/>
</dbReference>
<evidence type="ECO:0000259" key="6">
    <source>
        <dbReference type="PROSITE" id="PS50001"/>
    </source>
</evidence>
<dbReference type="Gene3D" id="3.30.505.10">
    <property type="entry name" value="SH2 domain"/>
    <property type="match status" value="1"/>
</dbReference>
<protein>
    <submittedName>
        <fullName evidence="8">Growth factor receptor-bound protein 14 like protein</fullName>
    </submittedName>
</protein>
<keyword evidence="4 5" id="KW-0727">SH2 domain</keyword>
<keyword evidence="8" id="KW-0675">Receptor</keyword>
<keyword evidence="3" id="KW-0963">Cytoplasm</keyword>
<dbReference type="InterPro" id="IPR036860">
    <property type="entry name" value="SH2_dom_sf"/>
</dbReference>
<dbReference type="Pfam" id="PF21989">
    <property type="entry name" value="RA_2"/>
    <property type="match status" value="1"/>
</dbReference>
<dbReference type="PROSITE" id="PS50200">
    <property type="entry name" value="RA"/>
    <property type="match status" value="1"/>
</dbReference>
<dbReference type="InterPro" id="IPR001849">
    <property type="entry name" value="PH_domain"/>
</dbReference>
<dbReference type="InterPro" id="IPR015042">
    <property type="entry name" value="BPS-dom"/>
</dbReference>
<dbReference type="AlphaFoldDB" id="A0A8T0G0K7"/>
<evidence type="ECO:0000256" key="3">
    <source>
        <dbReference type="ARBA" id="ARBA00022490"/>
    </source>
</evidence>
<comment type="caution">
    <text evidence="8">The sequence shown here is derived from an EMBL/GenBank/DDBJ whole genome shotgun (WGS) entry which is preliminary data.</text>
</comment>
<dbReference type="Gene3D" id="3.10.20.90">
    <property type="entry name" value="Phosphatidylinositol 3-kinase Catalytic Subunit, Chain A, domain 1"/>
    <property type="match status" value="1"/>
</dbReference>
<sequence length="544" mass="61827">MSCIELPRPSNLLAVNPLCGKPKEGDISYQLLLGTSASSVDSDAFSTYMSQKGSSEPQEVTLNFYTEDGKQQKLVVEENLRVLDLCQLLALKFNVARSHTWTLAEQLTSLGIERSLEDHEDILQVYASWGSQRESESENKFIFKQDFCKYEFFRTPQQFFPLSMLDLGSVPMDCLSESPDLAKFVTLQNILSSGEKSPVVQSLLWCKEPGKDTWKRLFFRIEGTTLCVSSATFPSKDGKQQFWPFRDLMEYEIYTPVETAGNTNPTSYTFCLKNSICPEESPKNLLWFCCESDKHRQCWIVALRLAKYGRKIRENYKEVQSRHMDSPLGSADSRMSTSVDSLLSDYTPMKPRVAMDFTGSQSRIVEDPKEAKAIAAAEGHTWKRRLPCCRAPGGSSQQNVSSSPTARPAMEFGVHAIQPWFYSGMSRDEATHLLTKYGTVDGVFLVRESRRNPGSFVLSYVYKNKIHHCQIFPVDEKDQLCYSLDNGRTKFYDLLQLVEFYQLNLGSLPTKLTHFLVHRPRSNEPFYCAQVYVLAENESLVSGL</sequence>
<dbReference type="SMART" id="SM00314">
    <property type="entry name" value="RA"/>
    <property type="match status" value="1"/>
</dbReference>
<dbReference type="InterPro" id="IPR000980">
    <property type="entry name" value="SH2"/>
</dbReference>
<evidence type="ECO:0000256" key="1">
    <source>
        <dbReference type="ARBA" id="ARBA00004496"/>
    </source>
</evidence>
<dbReference type="Pfam" id="PF00169">
    <property type="entry name" value="PH"/>
    <property type="match status" value="1"/>
</dbReference>
<evidence type="ECO:0000259" key="7">
    <source>
        <dbReference type="PROSITE" id="PS50200"/>
    </source>
</evidence>
<dbReference type="PROSITE" id="PS50001">
    <property type="entry name" value="SH2"/>
    <property type="match status" value="1"/>
</dbReference>
<dbReference type="Gene3D" id="2.30.29.30">
    <property type="entry name" value="Pleckstrin-homology domain (PH domain)/Phosphotyrosine-binding domain (PTB)"/>
    <property type="match status" value="1"/>
</dbReference>
<dbReference type="EMBL" id="JABXBU010000001">
    <property type="protein sequence ID" value="KAF8796864.1"/>
    <property type="molecule type" value="Genomic_DNA"/>
</dbReference>
<comment type="similarity">
    <text evidence="2">Belongs to the GRB7/10/14 family.</text>
</comment>
<dbReference type="Pfam" id="PF00017">
    <property type="entry name" value="SH2"/>
    <property type="match status" value="1"/>
</dbReference>
<comment type="subcellular location">
    <subcellularLocation>
        <location evidence="1">Cytoplasm</location>
    </subcellularLocation>
</comment>
<dbReference type="PRINTS" id="PR00401">
    <property type="entry name" value="SH2DOMAIN"/>
</dbReference>